<dbReference type="AlphaFoldDB" id="A0A813E3V5"/>
<feature type="non-terminal residue" evidence="2">
    <location>
        <position position="1"/>
    </location>
</feature>
<feature type="compositionally biased region" description="Low complexity" evidence="1">
    <location>
        <begin position="84"/>
        <end position="95"/>
    </location>
</feature>
<gene>
    <name evidence="2" type="ORF">PGLA1383_LOCUS14190</name>
</gene>
<name>A0A813E3V5_POLGL</name>
<feature type="region of interest" description="Disordered" evidence="1">
    <location>
        <begin position="54"/>
        <end position="95"/>
    </location>
</feature>
<dbReference type="Proteomes" id="UP000654075">
    <property type="component" value="Unassembled WGS sequence"/>
</dbReference>
<keyword evidence="3" id="KW-1185">Reference proteome</keyword>
<proteinExistence type="predicted"/>
<evidence type="ECO:0000313" key="3">
    <source>
        <dbReference type="Proteomes" id="UP000654075"/>
    </source>
</evidence>
<evidence type="ECO:0000313" key="2">
    <source>
        <dbReference type="EMBL" id="CAE8595683.1"/>
    </source>
</evidence>
<protein>
    <submittedName>
        <fullName evidence="2">Uncharacterized protein</fullName>
    </submittedName>
</protein>
<feature type="non-terminal residue" evidence="2">
    <location>
        <position position="95"/>
    </location>
</feature>
<evidence type="ECO:0000256" key="1">
    <source>
        <dbReference type="SAM" id="MobiDB-lite"/>
    </source>
</evidence>
<sequence>VRSVQMQPSRMEIGSERVVGERHISREELFSSGNLVEAPATLAPGVVEPRFGRGARAQAEAASSVPGGVSPHHSGLALFGSRGGSLASSYSGGLV</sequence>
<comment type="caution">
    <text evidence="2">The sequence shown here is derived from an EMBL/GenBank/DDBJ whole genome shotgun (WGS) entry which is preliminary data.</text>
</comment>
<organism evidence="2 3">
    <name type="scientific">Polarella glacialis</name>
    <name type="common">Dinoflagellate</name>
    <dbReference type="NCBI Taxonomy" id="89957"/>
    <lineage>
        <taxon>Eukaryota</taxon>
        <taxon>Sar</taxon>
        <taxon>Alveolata</taxon>
        <taxon>Dinophyceae</taxon>
        <taxon>Suessiales</taxon>
        <taxon>Suessiaceae</taxon>
        <taxon>Polarella</taxon>
    </lineage>
</organism>
<accession>A0A813E3V5</accession>
<dbReference type="EMBL" id="CAJNNV010008029">
    <property type="protein sequence ID" value="CAE8595683.1"/>
    <property type="molecule type" value="Genomic_DNA"/>
</dbReference>
<reference evidence="2" key="1">
    <citation type="submission" date="2021-02" db="EMBL/GenBank/DDBJ databases">
        <authorList>
            <person name="Dougan E. K."/>
            <person name="Rhodes N."/>
            <person name="Thang M."/>
            <person name="Chan C."/>
        </authorList>
    </citation>
    <scope>NUCLEOTIDE SEQUENCE</scope>
</reference>